<dbReference type="EMBL" id="FNMZ01000012">
    <property type="protein sequence ID" value="SDX90122.1"/>
    <property type="molecule type" value="Genomic_DNA"/>
</dbReference>
<name>A0A1H3FGF1_9RHOB</name>
<accession>A0A1H3FGF1</accession>
<evidence type="ECO:0000256" key="1">
    <source>
        <dbReference type="SAM" id="MobiDB-lite"/>
    </source>
</evidence>
<evidence type="ECO:0000259" key="3">
    <source>
        <dbReference type="Pfam" id="PF20454"/>
    </source>
</evidence>
<feature type="domain" description="Phage terminase large subunit GpA ATPase" evidence="2">
    <location>
        <begin position="31"/>
        <end position="274"/>
    </location>
</feature>
<dbReference type="GO" id="GO:0004519">
    <property type="term" value="F:endonuclease activity"/>
    <property type="evidence" value="ECO:0007669"/>
    <property type="project" value="InterPro"/>
</dbReference>
<organism evidence="4 5">
    <name type="scientific">Albimonas donghaensis</name>
    <dbReference type="NCBI Taxonomy" id="356660"/>
    <lineage>
        <taxon>Bacteria</taxon>
        <taxon>Pseudomonadati</taxon>
        <taxon>Pseudomonadota</taxon>
        <taxon>Alphaproteobacteria</taxon>
        <taxon>Rhodobacterales</taxon>
        <taxon>Paracoccaceae</taxon>
        <taxon>Albimonas</taxon>
    </lineage>
</organism>
<dbReference type="InterPro" id="IPR046453">
    <property type="entry name" value="GpA_ATPase"/>
</dbReference>
<dbReference type="Pfam" id="PF20454">
    <property type="entry name" value="GpA_nuclease"/>
    <property type="match status" value="1"/>
</dbReference>
<dbReference type="InterPro" id="IPR046454">
    <property type="entry name" value="GpA_endonuclease"/>
</dbReference>
<feature type="domain" description="Terminase large subunit GpA endonuclease" evidence="3">
    <location>
        <begin position="283"/>
        <end position="573"/>
    </location>
</feature>
<gene>
    <name evidence="4" type="ORF">SAMN05444336_112108</name>
</gene>
<evidence type="ECO:0000259" key="2">
    <source>
        <dbReference type="Pfam" id="PF05876"/>
    </source>
</evidence>
<reference evidence="4 5" key="1">
    <citation type="submission" date="2016-10" db="EMBL/GenBank/DDBJ databases">
        <authorList>
            <person name="de Groot N.N."/>
        </authorList>
    </citation>
    <scope>NUCLEOTIDE SEQUENCE [LARGE SCALE GENOMIC DNA]</scope>
    <source>
        <strain evidence="4 5">DSM 17890</strain>
    </source>
</reference>
<dbReference type="STRING" id="356660.SAMN05444336_112108"/>
<evidence type="ECO:0000313" key="4">
    <source>
        <dbReference type="EMBL" id="SDX90122.1"/>
    </source>
</evidence>
<proteinExistence type="predicted"/>
<sequence length="638" mass="70745">MGAIAAAMQPPPPPEVSGWAERNLSFDQGSPFPGPYDSSRFPMLRRIHEVLSPDHPAREVTVRGSAQIGKTDALIKPFLGCIFDMAPRNTLVVHPTNTAAAEWVRSKWMPYRRTNPRMRAVFGSSAGQLDNMGYQETLDRTCSLRTVSAGSPSELSGTTRPNVVMDDLSKFESTALGDPESLAVSRAEAFEDAKIGRFSTPMITGACRVSHAYQRGTAEEWRMPCPHCDHRQALAWENFRVDEDDPGRSHFVCVACGAEIEFKHRDDMVAAGEWVATNPKGDHPSFHLWRAIMPFRDWRSIAVSWLQARGDAGREQTFFNDVLGLPYEAASDAPGWEELRNRAENAVEAVQKGRIPTGLPILACGVDCQGTWLEWQVVAFGRNNRAHVVDHGLIPHHIGEAEAWAELDGLLKRRWRNEAGRDIRLDRLAIDGGAYTDDVWTWAKRHPWERVSISKGASSDKGPIYQAQKFERRRDGKVKRRQKRAFMVNVSALKAVLYADLKKEDPQARGFQSFAAGLGDAFFRGLCAERRILKRNRFGVMESRWEVIEADGRNEPLDTRVLAEFAARLAGFRSATDAEWDALEAERDAPAPDAEPDLFDRPVTAAPASEPPAPTPASAASPAGASDLAARFAALRKG</sequence>
<evidence type="ECO:0000313" key="5">
    <source>
        <dbReference type="Proteomes" id="UP000199118"/>
    </source>
</evidence>
<dbReference type="SUPFAM" id="SSF57783">
    <property type="entry name" value="Zinc beta-ribbon"/>
    <property type="match status" value="1"/>
</dbReference>
<dbReference type="Proteomes" id="UP000199118">
    <property type="component" value="Unassembled WGS sequence"/>
</dbReference>
<keyword evidence="5" id="KW-1185">Reference proteome</keyword>
<dbReference type="AlphaFoldDB" id="A0A1H3FGF1"/>
<feature type="region of interest" description="Disordered" evidence="1">
    <location>
        <begin position="587"/>
        <end position="624"/>
    </location>
</feature>
<protein>
    <submittedName>
        <fullName evidence="4">Phage terminase, large subunit GpA</fullName>
    </submittedName>
</protein>
<dbReference type="GO" id="GO:0016887">
    <property type="term" value="F:ATP hydrolysis activity"/>
    <property type="evidence" value="ECO:0007669"/>
    <property type="project" value="InterPro"/>
</dbReference>
<dbReference type="Pfam" id="PF05876">
    <property type="entry name" value="GpA_ATPase"/>
    <property type="match status" value="1"/>
</dbReference>